<dbReference type="HOGENOM" id="CLU_158484_13_0_2"/>
<proteinExistence type="predicted"/>
<organism evidence="2 3">
    <name type="scientific">Pyrobaculum calidifontis (strain DSM 21063 / JCM 11548 / VA1)</name>
    <dbReference type="NCBI Taxonomy" id="410359"/>
    <lineage>
        <taxon>Archaea</taxon>
        <taxon>Thermoproteota</taxon>
        <taxon>Thermoprotei</taxon>
        <taxon>Thermoproteales</taxon>
        <taxon>Thermoproteaceae</taxon>
        <taxon>Pyrobaculum</taxon>
    </lineage>
</organism>
<dbReference type="EMBL" id="CP000561">
    <property type="protein sequence ID" value="ABO08786.1"/>
    <property type="molecule type" value="Genomic_DNA"/>
</dbReference>
<accession>A3MVW9</accession>
<reference evidence="2" key="1">
    <citation type="submission" date="2007-02" db="EMBL/GenBank/DDBJ databases">
        <title>Complete sequence of Pyrobaculum calidifontis JCM 11548.</title>
        <authorList>
            <consortium name="US DOE Joint Genome Institute"/>
            <person name="Copeland A."/>
            <person name="Lucas S."/>
            <person name="Lapidus A."/>
            <person name="Barry K."/>
            <person name="Glavina del Rio T."/>
            <person name="Dalin E."/>
            <person name="Tice H."/>
            <person name="Pitluck S."/>
            <person name="Chain P."/>
            <person name="Malfatti S."/>
            <person name="Shin M."/>
            <person name="Vergez L."/>
            <person name="Schmutz J."/>
            <person name="Larimer F."/>
            <person name="Land M."/>
            <person name="Hauser L."/>
            <person name="Kyrpides N."/>
            <person name="Mikhailova N."/>
            <person name="Cozen A.E."/>
            <person name="Fitz-Gibbon S.T."/>
            <person name="House C.H."/>
            <person name="Saltikov C."/>
            <person name="Lowe T.M."/>
            <person name="Richardson P."/>
        </authorList>
    </citation>
    <scope>NUCLEOTIDE SEQUENCE [LARGE SCALE GENOMIC DNA]</scope>
    <source>
        <strain evidence="2">JCM 11548</strain>
    </source>
</reference>
<evidence type="ECO:0000313" key="2">
    <source>
        <dbReference type="EMBL" id="ABO08786.1"/>
    </source>
</evidence>
<dbReference type="InterPro" id="IPR007159">
    <property type="entry name" value="SpoVT-AbrB_dom"/>
</dbReference>
<dbReference type="PROSITE" id="PS51740">
    <property type="entry name" value="SPOVT_ABRB"/>
    <property type="match status" value="1"/>
</dbReference>
<feature type="domain" description="SpoVT-AbrB" evidence="1">
    <location>
        <begin position="7"/>
        <end position="49"/>
    </location>
</feature>
<keyword evidence="3" id="KW-1185">Reference proteome</keyword>
<evidence type="ECO:0000313" key="3">
    <source>
        <dbReference type="Proteomes" id="UP000001431"/>
    </source>
</evidence>
<dbReference type="InterPro" id="IPR037914">
    <property type="entry name" value="SpoVT-AbrB_sf"/>
</dbReference>
<dbReference type="AlphaFoldDB" id="A3MVW9"/>
<dbReference type="KEGG" id="pcl:Pcal_1365"/>
<name>A3MVW9_PYRCJ</name>
<dbReference type="eggNOG" id="arCOG00823">
    <property type="taxonomic scope" value="Archaea"/>
</dbReference>
<evidence type="ECO:0000259" key="1">
    <source>
        <dbReference type="PROSITE" id="PS51740"/>
    </source>
</evidence>
<sequence>MENFSCVEIVEMDSNGRIYLPVSIRRRLKARRFRAFVQGDRLVLVPIELEELYGAFAPALYQTAEEIDRAVEEESARAVGGDIR</sequence>
<dbReference type="STRING" id="410359.Pcal_1365"/>
<gene>
    <name evidence="2" type="ordered locus">Pcal_1365</name>
</gene>
<dbReference type="GO" id="GO:0003677">
    <property type="term" value="F:DNA binding"/>
    <property type="evidence" value="ECO:0007669"/>
    <property type="project" value="InterPro"/>
</dbReference>
<dbReference type="Proteomes" id="UP000001431">
    <property type="component" value="Chromosome"/>
</dbReference>
<protein>
    <recommendedName>
        <fullName evidence="1">SpoVT-AbrB domain-containing protein</fullName>
    </recommendedName>
</protein>
<dbReference type="SUPFAM" id="SSF89447">
    <property type="entry name" value="AbrB/MazE/MraZ-like"/>
    <property type="match status" value="1"/>
</dbReference>